<name>A0A0E9TBK4_ANGAN</name>
<organism evidence="1">
    <name type="scientific">Anguilla anguilla</name>
    <name type="common">European freshwater eel</name>
    <name type="synonym">Muraena anguilla</name>
    <dbReference type="NCBI Taxonomy" id="7936"/>
    <lineage>
        <taxon>Eukaryota</taxon>
        <taxon>Metazoa</taxon>
        <taxon>Chordata</taxon>
        <taxon>Craniata</taxon>
        <taxon>Vertebrata</taxon>
        <taxon>Euteleostomi</taxon>
        <taxon>Actinopterygii</taxon>
        <taxon>Neopterygii</taxon>
        <taxon>Teleostei</taxon>
        <taxon>Anguilliformes</taxon>
        <taxon>Anguillidae</taxon>
        <taxon>Anguilla</taxon>
    </lineage>
</organism>
<proteinExistence type="predicted"/>
<reference evidence="1" key="2">
    <citation type="journal article" date="2015" name="Fish Shellfish Immunol.">
        <title>Early steps in the European eel (Anguilla anguilla)-Vibrio vulnificus interaction in the gills: Role of the RtxA13 toxin.</title>
        <authorList>
            <person name="Callol A."/>
            <person name="Pajuelo D."/>
            <person name="Ebbesson L."/>
            <person name="Teles M."/>
            <person name="MacKenzie S."/>
            <person name="Amaro C."/>
        </authorList>
    </citation>
    <scope>NUCLEOTIDE SEQUENCE</scope>
</reference>
<accession>A0A0E9TBK4</accession>
<evidence type="ECO:0000313" key="1">
    <source>
        <dbReference type="EMBL" id="JAH50986.1"/>
    </source>
</evidence>
<protein>
    <submittedName>
        <fullName evidence="1">Uncharacterized protein</fullName>
    </submittedName>
</protein>
<dbReference type="EMBL" id="GBXM01057591">
    <property type="protein sequence ID" value="JAH50986.1"/>
    <property type="molecule type" value="Transcribed_RNA"/>
</dbReference>
<dbReference type="AlphaFoldDB" id="A0A0E9TBK4"/>
<sequence>MFHCKLVLCSGKHGLSFCLLVICPPKKHLH</sequence>
<reference evidence="1" key="1">
    <citation type="submission" date="2014-11" db="EMBL/GenBank/DDBJ databases">
        <authorList>
            <person name="Amaro Gonzalez C."/>
        </authorList>
    </citation>
    <scope>NUCLEOTIDE SEQUENCE</scope>
</reference>